<proteinExistence type="predicted"/>
<accession>A0A2G9YWX4</accession>
<evidence type="ECO:0000313" key="1">
    <source>
        <dbReference type="EMBL" id="PIP23734.1"/>
    </source>
</evidence>
<organism evidence="1 2">
    <name type="scientific">Candidatus Nealsonbacteria bacterium CG23_combo_of_CG06-09_8_20_14_all_38_19</name>
    <dbReference type="NCBI Taxonomy" id="1974721"/>
    <lineage>
        <taxon>Bacteria</taxon>
        <taxon>Candidatus Nealsoniibacteriota</taxon>
    </lineage>
</organism>
<dbReference type="EMBL" id="PCRP01000027">
    <property type="protein sequence ID" value="PIP23734.1"/>
    <property type="molecule type" value="Genomic_DNA"/>
</dbReference>
<comment type="caution">
    <text evidence="1">The sequence shown here is derived from an EMBL/GenBank/DDBJ whole genome shotgun (WGS) entry which is preliminary data.</text>
</comment>
<gene>
    <name evidence="1" type="ORF">COX36_01770</name>
</gene>
<evidence type="ECO:0000313" key="2">
    <source>
        <dbReference type="Proteomes" id="UP000230273"/>
    </source>
</evidence>
<reference evidence="1 2" key="1">
    <citation type="submission" date="2017-09" db="EMBL/GenBank/DDBJ databases">
        <title>Depth-based differentiation of microbial function through sediment-hosted aquifers and enrichment of novel symbionts in the deep terrestrial subsurface.</title>
        <authorList>
            <person name="Probst A.J."/>
            <person name="Ladd B."/>
            <person name="Jarett J.K."/>
            <person name="Geller-Mcgrath D.E."/>
            <person name="Sieber C.M."/>
            <person name="Emerson J.B."/>
            <person name="Anantharaman K."/>
            <person name="Thomas B.C."/>
            <person name="Malmstrom R."/>
            <person name="Stieglmeier M."/>
            <person name="Klingl A."/>
            <person name="Woyke T."/>
            <person name="Ryan C.M."/>
            <person name="Banfield J.F."/>
        </authorList>
    </citation>
    <scope>NUCLEOTIDE SEQUENCE [LARGE SCALE GENOMIC DNA]</scope>
    <source>
        <strain evidence="1">CG23_combo_of_CG06-09_8_20_14_all_38_19</strain>
    </source>
</reference>
<sequence>MPFMQHPDPEVRQALVRLTDALCTWERNTGRESVLILREVDGFVYRAVNGKPDVPNDIEDAQLMKLIEGK</sequence>
<dbReference type="AlphaFoldDB" id="A0A2G9YWX4"/>
<protein>
    <submittedName>
        <fullName evidence="1">Uncharacterized protein</fullName>
    </submittedName>
</protein>
<name>A0A2G9YWX4_9BACT</name>
<dbReference type="Proteomes" id="UP000230273">
    <property type="component" value="Unassembled WGS sequence"/>
</dbReference>